<comment type="caution">
    <text evidence="3">The sequence shown here is derived from an EMBL/GenBank/DDBJ whole genome shotgun (WGS) entry which is preliminary data.</text>
</comment>
<dbReference type="InterPro" id="IPR021796">
    <property type="entry name" value="Tll0287-like_dom"/>
</dbReference>
<dbReference type="EMBL" id="WMEX01000004">
    <property type="protein sequence ID" value="MYL26736.1"/>
    <property type="molecule type" value="Genomic_DNA"/>
</dbReference>
<evidence type="ECO:0000259" key="2">
    <source>
        <dbReference type="Pfam" id="PF11845"/>
    </source>
</evidence>
<feature type="signal peptide" evidence="1">
    <location>
        <begin position="1"/>
        <end position="18"/>
    </location>
</feature>
<feature type="chain" id="PRO_5040877700" evidence="1">
    <location>
        <begin position="19"/>
        <end position="203"/>
    </location>
</feature>
<name>A0A9X4YBL5_9GAMM</name>
<keyword evidence="1" id="KW-0732">Signal</keyword>
<dbReference type="Pfam" id="PF11845">
    <property type="entry name" value="Tll0287-like"/>
    <property type="match status" value="1"/>
</dbReference>
<gene>
    <name evidence="3" type="ORF">GLW01_07995</name>
</gene>
<keyword evidence="4" id="KW-1185">Reference proteome</keyword>
<accession>A0A9X4YBL5</accession>
<organism evidence="3 4">
    <name type="scientific">Vreelandella halophila</name>
    <dbReference type="NCBI Taxonomy" id="86177"/>
    <lineage>
        <taxon>Bacteria</taxon>
        <taxon>Pseudomonadati</taxon>
        <taxon>Pseudomonadota</taxon>
        <taxon>Gammaproteobacteria</taxon>
        <taxon>Oceanospirillales</taxon>
        <taxon>Halomonadaceae</taxon>
        <taxon>Vreelandella</taxon>
    </lineage>
</organism>
<dbReference type="Gene3D" id="3.30.450.290">
    <property type="match status" value="1"/>
</dbReference>
<feature type="domain" description="Tll0287-like" evidence="2">
    <location>
        <begin position="42"/>
        <end position="193"/>
    </location>
</feature>
<evidence type="ECO:0000256" key="1">
    <source>
        <dbReference type="SAM" id="SignalP"/>
    </source>
</evidence>
<proteinExistence type="predicted"/>
<sequence length="203" mass="22797">MTHCIRILAFLLLLPAVAIPSEPVQVHERDQRIEGARSVVNQLATELASELRSAMKEEGPEAAIRVCRDRAPAIKSRLSRKTGWRITRVGTRVRNPLLGMPDAHESRVLTRFQEQLDQGATMKNLEHSSIQKVADSRYLRYMKPIGVKPQCMGCHGPEENQSEAIRAALEKQYPADQATGYEPGDLRGAFSVIQDLDRPYEEP</sequence>
<evidence type="ECO:0000313" key="3">
    <source>
        <dbReference type="EMBL" id="MYL26736.1"/>
    </source>
</evidence>
<protein>
    <submittedName>
        <fullName evidence="3">DUF3365 domain-containing protein</fullName>
    </submittedName>
</protein>
<evidence type="ECO:0000313" key="4">
    <source>
        <dbReference type="Proteomes" id="UP000460751"/>
    </source>
</evidence>
<reference evidence="3 4" key="1">
    <citation type="submission" date="2019-11" db="EMBL/GenBank/DDBJ databases">
        <title>Genome sequences of 17 halophilic strains isolated from different environments.</title>
        <authorList>
            <person name="Furrow R.E."/>
        </authorList>
    </citation>
    <scope>NUCLEOTIDE SEQUENCE [LARGE SCALE GENOMIC DNA]</scope>
    <source>
        <strain evidence="3 4">22507_15_FS</strain>
    </source>
</reference>
<dbReference type="OrthoDB" id="9797588at2"/>
<dbReference type="Proteomes" id="UP000460751">
    <property type="component" value="Unassembled WGS sequence"/>
</dbReference>
<dbReference type="AlphaFoldDB" id="A0A9X4YBL5"/>
<dbReference type="RefSeq" id="WP_160898733.1">
    <property type="nucleotide sequence ID" value="NZ_WMEX01000004.1"/>
</dbReference>